<gene>
    <name evidence="2" type="ORF">RNAN_3124</name>
</gene>
<proteinExistence type="predicted"/>
<evidence type="ECO:0000256" key="1">
    <source>
        <dbReference type="SAM" id="Phobius"/>
    </source>
</evidence>
<dbReference type="RefSeq" id="WP_008223362.1">
    <property type="nucleotide sequence ID" value="NZ_BAFK01000021.1"/>
</dbReference>
<organism evidence="2 3">
    <name type="scientific">Rheinheimera nanhaiensis E407-8</name>
    <dbReference type="NCBI Taxonomy" id="562729"/>
    <lineage>
        <taxon>Bacteria</taxon>
        <taxon>Pseudomonadati</taxon>
        <taxon>Pseudomonadota</taxon>
        <taxon>Gammaproteobacteria</taxon>
        <taxon>Chromatiales</taxon>
        <taxon>Chromatiaceae</taxon>
        <taxon>Rheinheimera</taxon>
    </lineage>
</organism>
<sequence length="147" mass="15519">MVEQIATVLRVEQGGVWLSSTPVASCNACQVSSDCGTGIVAKTLTARSQQFFVPTRLNLLPGEQVKVGLSEQQLIVAALMVYLLPLVLLLTLALAGAGAGLSEGYLMLLALLGAAVGFMLARRYGKQQEKHSQVVILQVLPSVGVQQ</sequence>
<keyword evidence="3" id="KW-1185">Reference proteome</keyword>
<protein>
    <recommendedName>
        <fullName evidence="4">Sigma-E factor negative regulatory protein RseC</fullName>
    </recommendedName>
</protein>
<dbReference type="Proteomes" id="UP000004374">
    <property type="component" value="Unassembled WGS sequence"/>
</dbReference>
<keyword evidence="1" id="KW-0472">Membrane</keyword>
<reference evidence="2 3" key="1">
    <citation type="journal article" date="2012" name="J. Bacteriol.">
        <title>Genome Sequence of the Protease-Producing Bacterium Rheinheimera nanhaiensis E407-8T, Isolated from Deep-Sea Sediment of the South China Sea.</title>
        <authorList>
            <person name="Zhang X.-Y."/>
            <person name="Zhang Y.-J."/>
            <person name="Qin Q.-L."/>
            <person name="Xie B.-B."/>
            <person name="Chen X.-L."/>
            <person name="Zhou B.-C."/>
            <person name="Zhang Y.-Z."/>
        </authorList>
    </citation>
    <scope>NUCLEOTIDE SEQUENCE [LARGE SCALE GENOMIC DNA]</scope>
    <source>
        <strain evidence="2 3">E407-8</strain>
    </source>
</reference>
<keyword evidence="1" id="KW-0812">Transmembrane</keyword>
<feature type="transmembrane region" description="Helical" evidence="1">
    <location>
        <begin position="104"/>
        <end position="121"/>
    </location>
</feature>
<dbReference type="InterPro" id="IPR007359">
    <property type="entry name" value="SigmaE_reg_RseC_MucC"/>
</dbReference>
<accession>I1E1D2</accession>
<keyword evidence="1" id="KW-1133">Transmembrane helix</keyword>
<dbReference type="PANTHER" id="PTHR35867:SF1">
    <property type="entry name" value="PROTEIN RSEC"/>
    <property type="match status" value="1"/>
</dbReference>
<comment type="caution">
    <text evidence="2">The sequence shown here is derived from an EMBL/GenBank/DDBJ whole genome shotgun (WGS) entry which is preliminary data.</text>
</comment>
<dbReference type="InterPro" id="IPR026268">
    <property type="entry name" value="RseC"/>
</dbReference>
<dbReference type="PIRSF" id="PIRSF004923">
    <property type="entry name" value="RseC"/>
    <property type="match status" value="1"/>
</dbReference>
<dbReference type="EMBL" id="BAFK01000021">
    <property type="protein sequence ID" value="GAB60110.1"/>
    <property type="molecule type" value="Genomic_DNA"/>
</dbReference>
<evidence type="ECO:0000313" key="2">
    <source>
        <dbReference type="EMBL" id="GAB60110.1"/>
    </source>
</evidence>
<name>I1E1D2_9GAMM</name>
<dbReference type="PANTHER" id="PTHR35867">
    <property type="entry name" value="PROTEIN RSEC"/>
    <property type="match status" value="1"/>
</dbReference>
<feature type="transmembrane region" description="Helical" evidence="1">
    <location>
        <begin position="74"/>
        <end position="98"/>
    </location>
</feature>
<dbReference type="Pfam" id="PF04246">
    <property type="entry name" value="RseC_MucC"/>
    <property type="match status" value="1"/>
</dbReference>
<evidence type="ECO:0000313" key="3">
    <source>
        <dbReference type="Proteomes" id="UP000004374"/>
    </source>
</evidence>
<dbReference type="AlphaFoldDB" id="I1E1D2"/>
<dbReference type="STRING" id="562729.RNAN_3124"/>
<evidence type="ECO:0008006" key="4">
    <source>
        <dbReference type="Google" id="ProtNLM"/>
    </source>
</evidence>